<dbReference type="AlphaFoldDB" id="A0A166IR89"/>
<reference evidence="2" key="1">
    <citation type="journal article" date="2016" name="Mol. Biol. Evol.">
        <title>Comparative Genomics of Early-Diverging Mushroom-Forming Fungi Provides Insights into the Origins of Lignocellulose Decay Capabilities.</title>
        <authorList>
            <person name="Nagy L.G."/>
            <person name="Riley R."/>
            <person name="Tritt A."/>
            <person name="Adam C."/>
            <person name="Daum C."/>
            <person name="Floudas D."/>
            <person name="Sun H."/>
            <person name="Yadav J.S."/>
            <person name="Pangilinan J."/>
            <person name="Larsson K.H."/>
            <person name="Matsuura K."/>
            <person name="Barry K."/>
            <person name="Labutti K."/>
            <person name="Kuo R."/>
            <person name="Ohm R.A."/>
            <person name="Bhattacharya S.S."/>
            <person name="Shirouzu T."/>
            <person name="Yoshinaga Y."/>
            <person name="Martin F.M."/>
            <person name="Grigoriev I.V."/>
            <person name="Hibbett D.S."/>
        </authorList>
    </citation>
    <scope>NUCLEOTIDE SEQUENCE [LARGE SCALE GENOMIC DNA]</scope>
    <source>
        <strain evidence="2">CBS 109695</strain>
    </source>
</reference>
<evidence type="ECO:0000256" key="1">
    <source>
        <dbReference type="SAM" id="SignalP"/>
    </source>
</evidence>
<sequence length="254" mass="26712">MHFSVLTLLACTLLTVSAAPVQENGITVDIPIKVADVLVGDTIEVLNNVLKGGKRHGDDGISLTVPIKASNIGNGNDIDILDGLLSGGKRDGISVTVPITISDILNCNDLEIANHLLSSLAFALKGTVSQLGITAQDILDCDASSIGELIRKITRSLGKISKRHGDDGVNVDIPITLENILNGNVIKVLNNVLNGKRDGISIKAPIDVSHVADYNVVDILDDLLKRNDGDVSVNAPVDVWNVANGNNVGILNNV</sequence>
<feature type="chain" id="PRO_5007875409" evidence="1">
    <location>
        <begin position="19"/>
        <end position="254"/>
    </location>
</feature>
<name>A0A166IR89_9AGAM</name>
<keyword evidence="1" id="KW-0732">Signal</keyword>
<organism evidence="2">
    <name type="scientific">Athelia psychrophila</name>
    <dbReference type="NCBI Taxonomy" id="1759441"/>
    <lineage>
        <taxon>Eukaryota</taxon>
        <taxon>Fungi</taxon>
        <taxon>Dikarya</taxon>
        <taxon>Basidiomycota</taxon>
        <taxon>Agaricomycotina</taxon>
        <taxon>Agaricomycetes</taxon>
        <taxon>Agaricomycetidae</taxon>
        <taxon>Atheliales</taxon>
        <taxon>Atheliaceae</taxon>
        <taxon>Athelia</taxon>
    </lineage>
</organism>
<dbReference type="EMBL" id="KV417558">
    <property type="protein sequence ID" value="KZP20091.1"/>
    <property type="molecule type" value="Genomic_DNA"/>
</dbReference>
<evidence type="ECO:0000313" key="2">
    <source>
        <dbReference type="EMBL" id="KZP20091.1"/>
    </source>
</evidence>
<feature type="signal peptide" evidence="1">
    <location>
        <begin position="1"/>
        <end position="18"/>
    </location>
</feature>
<proteinExistence type="predicted"/>
<gene>
    <name evidence="2" type="ORF">FIBSPDRAFT_1045150</name>
</gene>
<protein>
    <submittedName>
        <fullName evidence="2">Uncharacterized protein</fullName>
    </submittedName>
</protein>
<accession>A0A166IR89</accession>